<dbReference type="EMBL" id="AACS02000002">
    <property type="protein sequence ID" value="EAU88950.1"/>
    <property type="molecule type" value="Genomic_DNA"/>
</dbReference>
<feature type="region of interest" description="Disordered" evidence="1">
    <location>
        <begin position="1"/>
        <end position="66"/>
    </location>
</feature>
<comment type="caution">
    <text evidence="2">The sequence shown here is derived from an EMBL/GenBank/DDBJ whole genome shotgun (WGS) entry which is preliminary data.</text>
</comment>
<feature type="compositionally biased region" description="Basic and acidic residues" evidence="1">
    <location>
        <begin position="28"/>
        <end position="46"/>
    </location>
</feature>
<dbReference type="KEGG" id="cci:CC1G_10078"/>
<protein>
    <submittedName>
        <fullName evidence="2">Uncharacterized protein</fullName>
    </submittedName>
</protein>
<feature type="region of interest" description="Disordered" evidence="1">
    <location>
        <begin position="87"/>
        <end position="193"/>
    </location>
</feature>
<dbReference type="OrthoDB" id="3257251at2759"/>
<keyword evidence="3" id="KW-1185">Reference proteome</keyword>
<feature type="compositionally biased region" description="Low complexity" evidence="1">
    <location>
        <begin position="57"/>
        <end position="66"/>
    </location>
</feature>
<feature type="compositionally biased region" description="Low complexity" evidence="1">
    <location>
        <begin position="457"/>
        <end position="481"/>
    </location>
</feature>
<dbReference type="Proteomes" id="UP000001861">
    <property type="component" value="Unassembled WGS sequence"/>
</dbReference>
<feature type="compositionally biased region" description="Pro residues" evidence="1">
    <location>
        <begin position="131"/>
        <end position="152"/>
    </location>
</feature>
<feature type="compositionally biased region" description="Polar residues" evidence="1">
    <location>
        <begin position="154"/>
        <end position="165"/>
    </location>
</feature>
<feature type="compositionally biased region" description="Low complexity" evidence="1">
    <location>
        <begin position="340"/>
        <end position="349"/>
    </location>
</feature>
<feature type="compositionally biased region" description="Basic residues" evidence="1">
    <location>
        <begin position="183"/>
        <end position="193"/>
    </location>
</feature>
<feature type="compositionally biased region" description="Basic and acidic residues" evidence="1">
    <location>
        <begin position="169"/>
        <end position="182"/>
    </location>
</feature>
<dbReference type="OMA" id="SNDEYIM"/>
<feature type="region of interest" description="Disordered" evidence="1">
    <location>
        <begin position="448"/>
        <end position="504"/>
    </location>
</feature>
<proteinExistence type="predicted"/>
<feature type="compositionally biased region" description="Low complexity" evidence="1">
    <location>
        <begin position="384"/>
        <end position="394"/>
    </location>
</feature>
<dbReference type="GeneID" id="6009350"/>
<gene>
    <name evidence="2" type="ORF">CC1G_10078</name>
</gene>
<feature type="compositionally biased region" description="Pro residues" evidence="1">
    <location>
        <begin position="306"/>
        <end position="318"/>
    </location>
</feature>
<dbReference type="eggNOG" id="ENOG502SHQE">
    <property type="taxonomic scope" value="Eukaryota"/>
</dbReference>
<evidence type="ECO:0000256" key="1">
    <source>
        <dbReference type="SAM" id="MobiDB-lite"/>
    </source>
</evidence>
<accession>A8NDT8</accession>
<organism evidence="2 3">
    <name type="scientific">Coprinopsis cinerea (strain Okayama-7 / 130 / ATCC MYA-4618 / FGSC 9003)</name>
    <name type="common">Inky cap fungus</name>
    <name type="synonym">Hormographiella aspergillata</name>
    <dbReference type="NCBI Taxonomy" id="240176"/>
    <lineage>
        <taxon>Eukaryota</taxon>
        <taxon>Fungi</taxon>
        <taxon>Dikarya</taxon>
        <taxon>Basidiomycota</taxon>
        <taxon>Agaricomycotina</taxon>
        <taxon>Agaricomycetes</taxon>
        <taxon>Agaricomycetidae</taxon>
        <taxon>Agaricales</taxon>
        <taxon>Agaricineae</taxon>
        <taxon>Psathyrellaceae</taxon>
        <taxon>Coprinopsis</taxon>
    </lineage>
</organism>
<dbReference type="RefSeq" id="XP_001832859.1">
    <property type="nucleotide sequence ID" value="XM_001832807.1"/>
</dbReference>
<evidence type="ECO:0000313" key="3">
    <source>
        <dbReference type="Proteomes" id="UP000001861"/>
    </source>
</evidence>
<feature type="compositionally biased region" description="Low complexity" evidence="1">
    <location>
        <begin position="366"/>
        <end position="376"/>
    </location>
</feature>
<name>A8NDT8_COPC7</name>
<feature type="compositionally biased region" description="Basic and acidic residues" evidence="1">
    <location>
        <begin position="482"/>
        <end position="504"/>
    </location>
</feature>
<evidence type="ECO:0000313" key="2">
    <source>
        <dbReference type="EMBL" id="EAU88950.1"/>
    </source>
</evidence>
<dbReference type="AlphaFoldDB" id="A8NDT8"/>
<dbReference type="InParanoid" id="A8NDT8"/>
<feature type="region of interest" description="Disordered" evidence="1">
    <location>
        <begin position="306"/>
        <end position="432"/>
    </location>
</feature>
<dbReference type="VEuPathDB" id="FungiDB:CC1G_10078"/>
<reference evidence="2 3" key="1">
    <citation type="journal article" date="2010" name="Proc. Natl. Acad. Sci. U.S.A.">
        <title>Insights into evolution of multicellular fungi from the assembled chromosomes of the mushroom Coprinopsis cinerea (Coprinus cinereus).</title>
        <authorList>
            <person name="Stajich J.E."/>
            <person name="Wilke S.K."/>
            <person name="Ahren D."/>
            <person name="Au C.H."/>
            <person name="Birren B.W."/>
            <person name="Borodovsky M."/>
            <person name="Burns C."/>
            <person name="Canback B."/>
            <person name="Casselton L.A."/>
            <person name="Cheng C.K."/>
            <person name="Deng J."/>
            <person name="Dietrich F.S."/>
            <person name="Fargo D.C."/>
            <person name="Farman M.L."/>
            <person name="Gathman A.C."/>
            <person name="Goldberg J."/>
            <person name="Guigo R."/>
            <person name="Hoegger P.J."/>
            <person name="Hooker J.B."/>
            <person name="Huggins A."/>
            <person name="James T.Y."/>
            <person name="Kamada T."/>
            <person name="Kilaru S."/>
            <person name="Kodira C."/>
            <person name="Kues U."/>
            <person name="Kupfer D."/>
            <person name="Kwan H.S."/>
            <person name="Lomsadze A."/>
            <person name="Li W."/>
            <person name="Lilly W.W."/>
            <person name="Ma L.J."/>
            <person name="Mackey A.J."/>
            <person name="Manning G."/>
            <person name="Martin F."/>
            <person name="Muraguchi H."/>
            <person name="Natvig D.O."/>
            <person name="Palmerini H."/>
            <person name="Ramesh M.A."/>
            <person name="Rehmeyer C.J."/>
            <person name="Roe B.A."/>
            <person name="Shenoy N."/>
            <person name="Stanke M."/>
            <person name="Ter-Hovhannisyan V."/>
            <person name="Tunlid A."/>
            <person name="Velagapudi R."/>
            <person name="Vision T.J."/>
            <person name="Zeng Q."/>
            <person name="Zolan M.E."/>
            <person name="Pukkila P.J."/>
        </authorList>
    </citation>
    <scope>NUCLEOTIDE SEQUENCE [LARGE SCALE GENOMIC DNA]</scope>
    <source>
        <strain evidence="3">Okayama-7 / 130 / ATCC MYA-4618 / FGSC 9003</strain>
    </source>
</reference>
<sequence length="504" mass="54392">MDGRSSIDVGDSPITPARAGGSKRTKRPREDETESQRIKREKAAERQRRKRERDRAQAQAEAAQVQVAATAAIMALGGADPLTQFAHLQAQVQHPEPPVPVAQSPIPPPIFAAANLTEQAPRLPPISVQPQVPPPPPAPEPAPEPTPAPAPPSRSKSPESQQSPLTPEELERREKVRAAARERQRKHRLAVKQRKMRELGLDVDLMTGAIEDIPYQPPPPTFVPELPIAHSSFNDYPTQIHGGQTFASTLLLSFSCAPLLKAHLLRTLNMTNEELASLEPVIAEAWDRWNAQRQLHYAEAAKNGVPVPPPPVSGPHPAFPVELAGHPHPIHLHPPPPGHLPAHLVPPHHSQVSTLLPPHLSPHVAQQPDQSPSSPQQQPPQPSTPQNQHQQAQPPSSPVTPLQHHPPAPTFAVSSGPSLSPHPAPPETNPALDFRARFSSHLNRPIPSAYRNLYGDSSPSTSTTGSSSTAPSSSSSTNSGNRIEDADIDPHLMEEDGRAGEKSP</sequence>
<feature type="compositionally biased region" description="Pro residues" evidence="1">
    <location>
        <begin position="95"/>
        <end position="110"/>
    </location>
</feature>